<accession>A0A916Z4E3</accession>
<evidence type="ECO:0000256" key="5">
    <source>
        <dbReference type="ARBA" id="ARBA00022777"/>
    </source>
</evidence>
<dbReference type="GO" id="GO:0004715">
    <property type="term" value="F:non-membrane spanning protein tyrosine kinase activity"/>
    <property type="evidence" value="ECO:0007669"/>
    <property type="project" value="UniProtKB-EC"/>
</dbReference>
<comment type="caution">
    <text evidence="10">The sequence shown here is derived from an EMBL/GenBank/DDBJ whole genome shotgun (WGS) entry which is preliminary data.</text>
</comment>
<evidence type="ECO:0000256" key="7">
    <source>
        <dbReference type="ARBA" id="ARBA00023137"/>
    </source>
</evidence>
<gene>
    <name evidence="10" type="ORF">GCM10010911_37880</name>
</gene>
<dbReference type="EMBL" id="BMHP01000002">
    <property type="protein sequence ID" value="GGD76253.1"/>
    <property type="molecule type" value="Genomic_DNA"/>
</dbReference>
<dbReference type="InterPro" id="IPR050445">
    <property type="entry name" value="Bact_polysacc_biosynth/exp"/>
</dbReference>
<reference evidence="10" key="2">
    <citation type="submission" date="2020-09" db="EMBL/GenBank/DDBJ databases">
        <authorList>
            <person name="Sun Q."/>
            <person name="Zhou Y."/>
        </authorList>
    </citation>
    <scope>NUCLEOTIDE SEQUENCE</scope>
    <source>
        <strain evidence="10">CGMCC 1.15178</strain>
    </source>
</reference>
<comment type="catalytic activity">
    <reaction evidence="8">
        <text>L-tyrosyl-[protein] + ATP = O-phospho-L-tyrosyl-[protein] + ADP + H(+)</text>
        <dbReference type="Rhea" id="RHEA:10596"/>
        <dbReference type="Rhea" id="RHEA-COMP:10136"/>
        <dbReference type="Rhea" id="RHEA-COMP:20101"/>
        <dbReference type="ChEBI" id="CHEBI:15378"/>
        <dbReference type="ChEBI" id="CHEBI:30616"/>
        <dbReference type="ChEBI" id="CHEBI:46858"/>
        <dbReference type="ChEBI" id="CHEBI:61978"/>
        <dbReference type="ChEBI" id="CHEBI:456216"/>
        <dbReference type="EC" id="2.7.10.2"/>
    </reaction>
</comment>
<evidence type="ECO:0000256" key="3">
    <source>
        <dbReference type="ARBA" id="ARBA00022679"/>
    </source>
</evidence>
<dbReference type="CDD" id="cd05387">
    <property type="entry name" value="BY-kinase"/>
    <property type="match status" value="1"/>
</dbReference>
<sequence>MVASAQVDEGKTTTISNLAIAYAQEGKKVLLLDADLRKPSLHRVLSQNNRNGLTNILTDQIKWRDAIKSTEIENLSVLVAGPIPPNPSEILGNHRMNSLLEELKEQFDIVLIDTPPILAVTDSLIVSALCDGVIMVVSAGKVDKELVKKAKASLEHVNARIIGAVLNNINRKDIKSGFNYVYGVAE</sequence>
<evidence type="ECO:0000256" key="1">
    <source>
        <dbReference type="ARBA" id="ARBA00007316"/>
    </source>
</evidence>
<evidence type="ECO:0000259" key="9">
    <source>
        <dbReference type="Pfam" id="PF13614"/>
    </source>
</evidence>
<dbReference type="InterPro" id="IPR025669">
    <property type="entry name" value="AAA_dom"/>
</dbReference>
<dbReference type="AlphaFoldDB" id="A0A916Z4E3"/>
<keyword evidence="5 10" id="KW-0418">Kinase</keyword>
<dbReference type="Pfam" id="PF13614">
    <property type="entry name" value="AAA_31"/>
    <property type="match status" value="1"/>
</dbReference>
<dbReference type="SUPFAM" id="SSF52540">
    <property type="entry name" value="P-loop containing nucleoside triphosphate hydrolases"/>
    <property type="match status" value="1"/>
</dbReference>
<dbReference type="GO" id="GO:0005524">
    <property type="term" value="F:ATP binding"/>
    <property type="evidence" value="ECO:0007669"/>
    <property type="project" value="UniProtKB-KW"/>
</dbReference>
<keyword evidence="7" id="KW-0829">Tyrosine-protein kinase</keyword>
<evidence type="ECO:0000256" key="8">
    <source>
        <dbReference type="ARBA" id="ARBA00051245"/>
    </source>
</evidence>
<dbReference type="InterPro" id="IPR027417">
    <property type="entry name" value="P-loop_NTPase"/>
</dbReference>
<evidence type="ECO:0000256" key="2">
    <source>
        <dbReference type="ARBA" id="ARBA00011903"/>
    </source>
</evidence>
<dbReference type="NCBIfam" id="TIGR01007">
    <property type="entry name" value="eps_fam"/>
    <property type="match status" value="1"/>
</dbReference>
<keyword evidence="11" id="KW-1185">Reference proteome</keyword>
<dbReference type="GO" id="GO:0005886">
    <property type="term" value="C:plasma membrane"/>
    <property type="evidence" value="ECO:0007669"/>
    <property type="project" value="TreeGrafter"/>
</dbReference>
<comment type="similarity">
    <text evidence="1">Belongs to the CpsD/CapB family.</text>
</comment>
<dbReference type="Gene3D" id="3.40.50.300">
    <property type="entry name" value="P-loop containing nucleotide triphosphate hydrolases"/>
    <property type="match status" value="1"/>
</dbReference>
<keyword evidence="6" id="KW-0067">ATP-binding</keyword>
<feature type="domain" description="AAA" evidence="9">
    <location>
        <begin position="10"/>
        <end position="141"/>
    </location>
</feature>
<dbReference type="PANTHER" id="PTHR32309:SF13">
    <property type="entry name" value="FERRIC ENTEROBACTIN TRANSPORT PROTEIN FEPE"/>
    <property type="match status" value="1"/>
</dbReference>
<dbReference type="EC" id="2.7.10.2" evidence="2"/>
<organism evidence="10 11">
    <name type="scientific">Paenibacillus nasutitermitis</name>
    <dbReference type="NCBI Taxonomy" id="1652958"/>
    <lineage>
        <taxon>Bacteria</taxon>
        <taxon>Bacillati</taxon>
        <taxon>Bacillota</taxon>
        <taxon>Bacilli</taxon>
        <taxon>Bacillales</taxon>
        <taxon>Paenibacillaceae</taxon>
        <taxon>Paenibacillus</taxon>
    </lineage>
</organism>
<evidence type="ECO:0000313" key="11">
    <source>
        <dbReference type="Proteomes" id="UP000612456"/>
    </source>
</evidence>
<evidence type="ECO:0000313" key="10">
    <source>
        <dbReference type="EMBL" id="GGD76253.1"/>
    </source>
</evidence>
<dbReference type="PANTHER" id="PTHR32309">
    <property type="entry name" value="TYROSINE-PROTEIN KINASE"/>
    <property type="match status" value="1"/>
</dbReference>
<reference evidence="10" key="1">
    <citation type="journal article" date="2014" name="Int. J. Syst. Evol. Microbiol.">
        <title>Complete genome sequence of Corynebacterium casei LMG S-19264T (=DSM 44701T), isolated from a smear-ripened cheese.</title>
        <authorList>
            <consortium name="US DOE Joint Genome Institute (JGI-PGF)"/>
            <person name="Walter F."/>
            <person name="Albersmeier A."/>
            <person name="Kalinowski J."/>
            <person name="Ruckert C."/>
        </authorList>
    </citation>
    <scope>NUCLEOTIDE SEQUENCE</scope>
    <source>
        <strain evidence="10">CGMCC 1.15178</strain>
    </source>
</reference>
<evidence type="ECO:0000256" key="6">
    <source>
        <dbReference type="ARBA" id="ARBA00022840"/>
    </source>
</evidence>
<name>A0A916Z4E3_9BACL</name>
<proteinExistence type="inferred from homology"/>
<keyword evidence="4" id="KW-0547">Nucleotide-binding</keyword>
<dbReference type="Proteomes" id="UP000612456">
    <property type="component" value="Unassembled WGS sequence"/>
</dbReference>
<evidence type="ECO:0000256" key="4">
    <source>
        <dbReference type="ARBA" id="ARBA00022741"/>
    </source>
</evidence>
<keyword evidence="3" id="KW-0808">Transferase</keyword>
<dbReference type="InterPro" id="IPR005702">
    <property type="entry name" value="Wzc-like_C"/>
</dbReference>
<protein>
    <recommendedName>
        <fullName evidence="2">non-specific protein-tyrosine kinase</fullName>
        <ecNumber evidence="2">2.7.10.2</ecNumber>
    </recommendedName>
</protein>